<protein>
    <submittedName>
        <fullName evidence="2">WYL domain protein</fullName>
    </submittedName>
</protein>
<dbReference type="InterPro" id="IPR026881">
    <property type="entry name" value="WYL_dom"/>
</dbReference>
<proteinExistence type="predicted"/>
<dbReference type="PANTHER" id="PTHR34580:SF3">
    <property type="entry name" value="PROTEIN PAFB"/>
    <property type="match status" value="1"/>
</dbReference>
<dbReference type="EMBL" id="AHMM02000025">
    <property type="protein sequence ID" value="EQA34985.1"/>
    <property type="molecule type" value="Genomic_DNA"/>
</dbReference>
<dbReference type="RefSeq" id="WP_010415437.1">
    <property type="nucleotide sequence ID" value="NZ_AHMM02000025.1"/>
</dbReference>
<dbReference type="STRING" id="1049790.LEP1GSC047_1888"/>
<reference evidence="2 3" key="1">
    <citation type="submission" date="2013-05" db="EMBL/GenBank/DDBJ databases">
        <authorList>
            <person name="Harkins D.M."/>
            <person name="Durkin A.S."/>
            <person name="Brinkac L.M."/>
            <person name="Haft D.H."/>
            <person name="Selengut J.D."/>
            <person name="Sanka R."/>
            <person name="DePew J."/>
            <person name="Purushe J."/>
            <person name="Hartskeerl R.A."/>
            <person name="Ahmed A."/>
            <person name="van der Linden H."/>
            <person name="Goris M.G.A."/>
            <person name="Vinetz J.M."/>
            <person name="Sutton G.G."/>
            <person name="Nierman W.C."/>
            <person name="Fouts D.E."/>
        </authorList>
    </citation>
    <scope>NUCLEOTIDE SEQUENCE [LARGE SCALE GENOMIC DNA]</scope>
    <source>
        <strain evidence="2 3">10</strain>
    </source>
</reference>
<sequence>MMADSLIVGMKEEEFDNDLELGIEPREINPTESRLLTLLFNFFQFQEGLTLSSLREIMGEFYDNENKDSDRRKLSRDIEELENLGFQIRYYPQKNTKDFVYILETDPLAKSLKFSSDELREISAVLLEAYSQSPRYELYTAAQKIFAGELGIFPELKEEPKDISDELGEVAFSILEALKNRSPLRLKYYKTFPEESYPLEVDPIRLLRKGGEDYYLLAYDRSEKVKKRLILPKILEAEILQGDLLFQKKGAQRETWEDQVVHAGLFPVHEPKSVVWTCRSDALFKAKLFLAGIPYKENGQTLRFESTNLDGLLPFLWKEGSNLEEIQPQELEDLFQKSVHLLLEEYKFLGK</sequence>
<evidence type="ECO:0000259" key="1">
    <source>
        <dbReference type="Pfam" id="PF13280"/>
    </source>
</evidence>
<evidence type="ECO:0000313" key="3">
    <source>
        <dbReference type="Proteomes" id="UP000018719"/>
    </source>
</evidence>
<dbReference type="AlphaFoldDB" id="V6HGW0"/>
<evidence type="ECO:0000313" key="2">
    <source>
        <dbReference type="EMBL" id="EQA34985.1"/>
    </source>
</evidence>
<dbReference type="PANTHER" id="PTHR34580">
    <property type="match status" value="1"/>
</dbReference>
<organism evidence="2 3">
    <name type="scientific">Leptospira inadai serovar Lyme str. 10</name>
    <dbReference type="NCBI Taxonomy" id="1049790"/>
    <lineage>
        <taxon>Bacteria</taxon>
        <taxon>Pseudomonadati</taxon>
        <taxon>Spirochaetota</taxon>
        <taxon>Spirochaetia</taxon>
        <taxon>Leptospirales</taxon>
        <taxon>Leptospiraceae</taxon>
        <taxon>Leptospira</taxon>
    </lineage>
</organism>
<dbReference type="InterPro" id="IPR051534">
    <property type="entry name" value="CBASS_pafABC_assoc_protein"/>
</dbReference>
<feature type="domain" description="WYL" evidence="1">
    <location>
        <begin position="173"/>
        <end position="224"/>
    </location>
</feature>
<accession>V6HGW0</accession>
<name>V6HGW0_9LEPT</name>
<gene>
    <name evidence="2" type="ORF">LEP1GSC047_1888</name>
</gene>
<dbReference type="PROSITE" id="PS52050">
    <property type="entry name" value="WYL"/>
    <property type="match status" value="1"/>
</dbReference>
<dbReference type="Pfam" id="PF13280">
    <property type="entry name" value="WYL"/>
    <property type="match status" value="1"/>
</dbReference>
<comment type="caution">
    <text evidence="2">The sequence shown here is derived from an EMBL/GenBank/DDBJ whole genome shotgun (WGS) entry which is preliminary data.</text>
</comment>
<dbReference type="Proteomes" id="UP000018719">
    <property type="component" value="Unassembled WGS sequence"/>
</dbReference>